<evidence type="ECO:0000313" key="1">
    <source>
        <dbReference type="EMBL" id="KAF9586359.1"/>
    </source>
</evidence>
<accession>A0A9P6KI36</accession>
<organism evidence="1 2">
    <name type="scientific">Lunasporangiospora selenospora</name>
    <dbReference type="NCBI Taxonomy" id="979761"/>
    <lineage>
        <taxon>Eukaryota</taxon>
        <taxon>Fungi</taxon>
        <taxon>Fungi incertae sedis</taxon>
        <taxon>Mucoromycota</taxon>
        <taxon>Mortierellomycotina</taxon>
        <taxon>Mortierellomycetes</taxon>
        <taxon>Mortierellales</taxon>
        <taxon>Mortierellaceae</taxon>
        <taxon>Lunasporangiospora</taxon>
    </lineage>
</organism>
<dbReference type="AlphaFoldDB" id="A0A9P6KI36"/>
<protein>
    <submittedName>
        <fullName evidence="1">Uncharacterized protein</fullName>
    </submittedName>
</protein>
<name>A0A9P6KI36_9FUNG</name>
<dbReference type="Proteomes" id="UP000780801">
    <property type="component" value="Unassembled WGS sequence"/>
</dbReference>
<sequence>MPSLDPFGEFRNSDKVEDNSADASFSFNDSFVSKVVDAVDAEDAVAVDVRSVVIDVDGTDVEDIAVIND</sequence>
<keyword evidence="2" id="KW-1185">Reference proteome</keyword>
<comment type="caution">
    <text evidence="1">The sequence shown here is derived from an EMBL/GenBank/DDBJ whole genome shotgun (WGS) entry which is preliminary data.</text>
</comment>
<gene>
    <name evidence="1" type="ORF">BGW38_006420</name>
</gene>
<evidence type="ECO:0000313" key="2">
    <source>
        <dbReference type="Proteomes" id="UP000780801"/>
    </source>
</evidence>
<proteinExistence type="predicted"/>
<reference evidence="1" key="1">
    <citation type="journal article" date="2020" name="Fungal Divers.">
        <title>Resolving the Mortierellaceae phylogeny through synthesis of multi-gene phylogenetics and phylogenomics.</title>
        <authorList>
            <person name="Vandepol N."/>
            <person name="Liber J."/>
            <person name="Desiro A."/>
            <person name="Na H."/>
            <person name="Kennedy M."/>
            <person name="Barry K."/>
            <person name="Grigoriev I.V."/>
            <person name="Miller A.N."/>
            <person name="O'Donnell K."/>
            <person name="Stajich J.E."/>
            <person name="Bonito G."/>
        </authorList>
    </citation>
    <scope>NUCLEOTIDE SEQUENCE</scope>
    <source>
        <strain evidence="1">KOD1015</strain>
    </source>
</reference>
<dbReference type="EMBL" id="JAABOA010000041">
    <property type="protein sequence ID" value="KAF9586359.1"/>
    <property type="molecule type" value="Genomic_DNA"/>
</dbReference>